<proteinExistence type="predicted"/>
<dbReference type="AlphaFoldDB" id="A0A4U5MSZ1"/>
<sequence length="161" mass="18255">MFPYDEERRNVLRTEDAKEEALETLALMQRSSEEELQKILAVLRYHTVDRIGGLDMNALQYHAKALVKTAEVFQFLRNVDIVENLPLLLEDLEIRSTSSRISVKSAPARVTARKREASIGKSSSNESVSTATTTASMKKYVPPAFRKRSRCSCLFMEPKMA</sequence>
<evidence type="ECO:0000313" key="2">
    <source>
        <dbReference type="EMBL" id="TKR72857.1"/>
    </source>
</evidence>
<dbReference type="EMBL" id="AZBU02000006">
    <property type="protein sequence ID" value="TKR72857.1"/>
    <property type="molecule type" value="Genomic_DNA"/>
</dbReference>
<dbReference type="Proteomes" id="UP000298663">
    <property type="component" value="Unassembled WGS sequence"/>
</dbReference>
<protein>
    <submittedName>
        <fullName evidence="2">Uncharacterized protein</fullName>
    </submittedName>
</protein>
<reference evidence="2 3" key="2">
    <citation type="journal article" date="2019" name="G3 (Bethesda)">
        <title>Hybrid Assembly of the Genome of the Entomopathogenic Nematode Steinernema carpocapsae Identifies the X-Chromosome.</title>
        <authorList>
            <person name="Serra L."/>
            <person name="Macchietto M."/>
            <person name="Macias-Munoz A."/>
            <person name="McGill C.J."/>
            <person name="Rodriguez I.M."/>
            <person name="Rodriguez B."/>
            <person name="Murad R."/>
            <person name="Mortazavi A."/>
        </authorList>
    </citation>
    <scope>NUCLEOTIDE SEQUENCE [LARGE SCALE GENOMIC DNA]</scope>
    <source>
        <strain evidence="2 3">ALL</strain>
    </source>
</reference>
<accession>A0A4U5MSZ1</accession>
<evidence type="ECO:0000256" key="1">
    <source>
        <dbReference type="SAM" id="MobiDB-lite"/>
    </source>
</evidence>
<evidence type="ECO:0000313" key="3">
    <source>
        <dbReference type="Proteomes" id="UP000298663"/>
    </source>
</evidence>
<gene>
    <name evidence="2" type="ORF">L596_020248</name>
</gene>
<reference evidence="2 3" key="1">
    <citation type="journal article" date="2015" name="Genome Biol.">
        <title>Comparative genomics of Steinernema reveals deeply conserved gene regulatory networks.</title>
        <authorList>
            <person name="Dillman A.R."/>
            <person name="Macchietto M."/>
            <person name="Porter C.F."/>
            <person name="Rogers A."/>
            <person name="Williams B."/>
            <person name="Antoshechkin I."/>
            <person name="Lee M.M."/>
            <person name="Goodwin Z."/>
            <person name="Lu X."/>
            <person name="Lewis E.E."/>
            <person name="Goodrich-Blair H."/>
            <person name="Stock S.P."/>
            <person name="Adams B.J."/>
            <person name="Sternberg P.W."/>
            <person name="Mortazavi A."/>
        </authorList>
    </citation>
    <scope>NUCLEOTIDE SEQUENCE [LARGE SCALE GENOMIC DNA]</scope>
    <source>
        <strain evidence="2 3">ALL</strain>
    </source>
</reference>
<name>A0A4U5MSZ1_STECR</name>
<keyword evidence="3" id="KW-1185">Reference proteome</keyword>
<organism evidence="2 3">
    <name type="scientific">Steinernema carpocapsae</name>
    <name type="common">Entomopathogenic nematode</name>
    <dbReference type="NCBI Taxonomy" id="34508"/>
    <lineage>
        <taxon>Eukaryota</taxon>
        <taxon>Metazoa</taxon>
        <taxon>Ecdysozoa</taxon>
        <taxon>Nematoda</taxon>
        <taxon>Chromadorea</taxon>
        <taxon>Rhabditida</taxon>
        <taxon>Tylenchina</taxon>
        <taxon>Panagrolaimomorpha</taxon>
        <taxon>Strongyloidoidea</taxon>
        <taxon>Steinernematidae</taxon>
        <taxon>Steinernema</taxon>
    </lineage>
</organism>
<feature type="compositionally biased region" description="Polar residues" evidence="1">
    <location>
        <begin position="120"/>
        <end position="133"/>
    </location>
</feature>
<dbReference type="OrthoDB" id="10576566at2759"/>
<feature type="region of interest" description="Disordered" evidence="1">
    <location>
        <begin position="114"/>
        <end position="133"/>
    </location>
</feature>
<comment type="caution">
    <text evidence="2">The sequence shown here is derived from an EMBL/GenBank/DDBJ whole genome shotgun (WGS) entry which is preliminary data.</text>
</comment>